<gene>
    <name evidence="1" type="ordered locus">Arnit_1336</name>
</gene>
<accession>D5V559</accession>
<sequence length="248" mass="29537">MQYFGKIETKYDEIFLTSSYLYFNYEEEEITPEEFENMIKTKKDRKKNIEGTIFIYNPIVTPIGYDSEKFLLDQDFDNFGEFTELKCETYITVFKHAFGPRLKGKLIEMKSLFNLIEKNINSTTLLTKFDEDLEKYYSMQNTEFDRDIMYQDANNIVPSGKFVFFCWGDKISQKEFTFIRTYSNTIFNRTEDMGKKVAFVYKKERGIESAKELLQFSNPVENYKYRSSITNAVKEAFRELPPIPMPYE</sequence>
<dbReference type="EMBL" id="CP001999">
    <property type="protein sequence ID" value="ADG92994.1"/>
    <property type="molecule type" value="Genomic_DNA"/>
</dbReference>
<dbReference type="STRING" id="572480.Arnit_1336"/>
<organism evidence="1 2">
    <name type="scientific">Arcobacter nitrofigilis (strain ATCC 33309 / DSM 7299 / CCUG 15893 / LMG 7604 / NCTC 12251 / CI)</name>
    <name type="common">Campylobacter nitrofigilis</name>
    <dbReference type="NCBI Taxonomy" id="572480"/>
    <lineage>
        <taxon>Bacteria</taxon>
        <taxon>Pseudomonadati</taxon>
        <taxon>Campylobacterota</taxon>
        <taxon>Epsilonproteobacteria</taxon>
        <taxon>Campylobacterales</taxon>
        <taxon>Arcobacteraceae</taxon>
        <taxon>Arcobacter</taxon>
    </lineage>
</organism>
<evidence type="ECO:0000313" key="1">
    <source>
        <dbReference type="EMBL" id="ADG92994.1"/>
    </source>
</evidence>
<dbReference type="RefSeq" id="WP_013135139.1">
    <property type="nucleotide sequence ID" value="NC_014166.1"/>
</dbReference>
<dbReference type="AlphaFoldDB" id="D5V559"/>
<dbReference type="HOGENOM" id="CLU_1137559_0_0_7"/>
<name>D5V559_ARCNC</name>
<proteinExistence type="predicted"/>
<dbReference type="Proteomes" id="UP000000939">
    <property type="component" value="Chromosome"/>
</dbReference>
<keyword evidence="2" id="KW-1185">Reference proteome</keyword>
<protein>
    <submittedName>
        <fullName evidence="1">Uncharacterized protein</fullName>
    </submittedName>
</protein>
<reference evidence="1 2" key="1">
    <citation type="journal article" date="2010" name="Stand. Genomic Sci.">
        <title>Complete genome sequence of Arcobacter nitrofigilis type strain (CI).</title>
        <authorList>
            <person name="Pati A."/>
            <person name="Gronow S."/>
            <person name="Lapidus A."/>
            <person name="Copeland A."/>
            <person name="Glavina Del Rio T."/>
            <person name="Nolan M."/>
            <person name="Lucas S."/>
            <person name="Tice H."/>
            <person name="Cheng J.F."/>
            <person name="Han C."/>
            <person name="Chertkov O."/>
            <person name="Bruce D."/>
            <person name="Tapia R."/>
            <person name="Goodwin L."/>
            <person name="Pitluck S."/>
            <person name="Liolios K."/>
            <person name="Ivanova N."/>
            <person name="Mavromatis K."/>
            <person name="Chen A."/>
            <person name="Palaniappan K."/>
            <person name="Land M."/>
            <person name="Hauser L."/>
            <person name="Chang Y.J."/>
            <person name="Jeffries C.D."/>
            <person name="Detter J.C."/>
            <person name="Rohde M."/>
            <person name="Goker M."/>
            <person name="Bristow J."/>
            <person name="Eisen J.A."/>
            <person name="Markowitz V."/>
            <person name="Hugenholtz P."/>
            <person name="Klenk H.P."/>
            <person name="Kyrpides N.C."/>
        </authorList>
    </citation>
    <scope>NUCLEOTIDE SEQUENCE [LARGE SCALE GENOMIC DNA]</scope>
    <source>
        <strain evidence="2">ATCC 33309 / DSM 7299 / CCUG 15893 / LMG 7604 / NCTC 12251 / CI</strain>
    </source>
</reference>
<dbReference type="eggNOG" id="ENOG5030SZD">
    <property type="taxonomic scope" value="Bacteria"/>
</dbReference>
<evidence type="ECO:0000313" key="2">
    <source>
        <dbReference type="Proteomes" id="UP000000939"/>
    </source>
</evidence>
<dbReference type="KEGG" id="ant:Arnit_1336"/>
<dbReference type="OrthoDB" id="5333102at2"/>